<dbReference type="PROSITE" id="PS00615">
    <property type="entry name" value="C_TYPE_LECTIN_1"/>
    <property type="match status" value="1"/>
</dbReference>
<keyword evidence="4" id="KW-1185">Reference proteome</keyword>
<protein>
    <submittedName>
        <fullName evidence="5">C-type lectin domain family 10 member A-like</fullName>
    </submittedName>
</protein>
<dbReference type="InterPro" id="IPR050111">
    <property type="entry name" value="C-type_lectin/snaclec_domain"/>
</dbReference>
<evidence type="ECO:0000256" key="2">
    <source>
        <dbReference type="SAM" id="SignalP"/>
    </source>
</evidence>
<reference evidence="5" key="1">
    <citation type="submission" date="2025-08" db="UniProtKB">
        <authorList>
            <consortium name="RefSeq"/>
        </authorList>
    </citation>
    <scope>IDENTIFICATION</scope>
    <source>
        <tissue evidence="5">Gonads</tissue>
    </source>
</reference>
<evidence type="ECO:0000259" key="3">
    <source>
        <dbReference type="PROSITE" id="PS50041"/>
    </source>
</evidence>
<feature type="chain" id="PRO_5010193454" evidence="2">
    <location>
        <begin position="22"/>
        <end position="292"/>
    </location>
</feature>
<dbReference type="InterPro" id="IPR016186">
    <property type="entry name" value="C-type_lectin-like/link_sf"/>
</dbReference>
<gene>
    <name evidence="5" type="primary">LOC106171377</name>
</gene>
<dbReference type="OMA" id="LWHDQIC"/>
<dbReference type="Gene3D" id="3.10.100.10">
    <property type="entry name" value="Mannose-Binding Protein A, subunit A"/>
    <property type="match status" value="1"/>
</dbReference>
<keyword evidence="1" id="KW-1015">Disulfide bond</keyword>
<name>A0A1S3JAC1_LINAN</name>
<evidence type="ECO:0000313" key="5">
    <source>
        <dbReference type="RefSeq" id="XP_013407146.1"/>
    </source>
</evidence>
<sequence>MALLTGLILLTCTIFATEGSGRNGSGNSNDVSTCSYDLVLRGCNLGQNPTDAPQSNIDDHSARLSVTERLINQMLQRTNSSVPRHLLQKIIQSHLSSSVERKLTKMMESFQHKVTRMLRKMESRTCCGNVPENASNSTGERSIKTSQNTGVCPQGFEGFENWVSCYKFSTFNTTWAKAMEYCSAMGGSLVKICTTREHFILSFLLNNNQEFGHVNSWWTSGHYFVGIKEWAWAKMVKYETFRFTNWPNGAPMPREESCMYLDKTNDYQWGSAHCHERKNFICEVPSKIWLNT</sequence>
<feature type="domain" description="C-type lectin" evidence="3">
    <location>
        <begin position="165"/>
        <end position="283"/>
    </location>
</feature>
<dbReference type="InParanoid" id="A0A1S3JAC1"/>
<dbReference type="CDD" id="cd00037">
    <property type="entry name" value="CLECT"/>
    <property type="match status" value="1"/>
</dbReference>
<evidence type="ECO:0000256" key="1">
    <source>
        <dbReference type="ARBA" id="ARBA00023157"/>
    </source>
</evidence>
<dbReference type="GeneID" id="106171377"/>
<evidence type="ECO:0000313" key="4">
    <source>
        <dbReference type="Proteomes" id="UP000085678"/>
    </source>
</evidence>
<dbReference type="SUPFAM" id="SSF56436">
    <property type="entry name" value="C-type lectin-like"/>
    <property type="match status" value="1"/>
</dbReference>
<organism evidence="4 5">
    <name type="scientific">Lingula anatina</name>
    <name type="common">Brachiopod</name>
    <name type="synonym">Lingula unguis</name>
    <dbReference type="NCBI Taxonomy" id="7574"/>
    <lineage>
        <taxon>Eukaryota</taxon>
        <taxon>Metazoa</taxon>
        <taxon>Spiralia</taxon>
        <taxon>Lophotrochozoa</taxon>
        <taxon>Brachiopoda</taxon>
        <taxon>Linguliformea</taxon>
        <taxon>Lingulata</taxon>
        <taxon>Lingulida</taxon>
        <taxon>Linguloidea</taxon>
        <taxon>Lingulidae</taxon>
        <taxon>Lingula</taxon>
    </lineage>
</organism>
<feature type="signal peptide" evidence="2">
    <location>
        <begin position="1"/>
        <end position="21"/>
    </location>
</feature>
<dbReference type="Pfam" id="PF00059">
    <property type="entry name" value="Lectin_C"/>
    <property type="match status" value="1"/>
</dbReference>
<dbReference type="PROSITE" id="PS50041">
    <property type="entry name" value="C_TYPE_LECTIN_2"/>
    <property type="match status" value="1"/>
</dbReference>
<dbReference type="RefSeq" id="XP_013407146.1">
    <property type="nucleotide sequence ID" value="XM_013551692.1"/>
</dbReference>
<dbReference type="InterPro" id="IPR001304">
    <property type="entry name" value="C-type_lectin-like"/>
</dbReference>
<dbReference type="PANTHER" id="PTHR22803">
    <property type="entry name" value="MANNOSE, PHOSPHOLIPASE, LECTIN RECEPTOR RELATED"/>
    <property type="match status" value="1"/>
</dbReference>
<dbReference type="OrthoDB" id="6369810at2759"/>
<dbReference type="InterPro" id="IPR016187">
    <property type="entry name" value="CTDL_fold"/>
</dbReference>
<keyword evidence="2" id="KW-0732">Signal</keyword>
<dbReference type="SMART" id="SM00034">
    <property type="entry name" value="CLECT"/>
    <property type="match status" value="1"/>
</dbReference>
<dbReference type="Proteomes" id="UP000085678">
    <property type="component" value="Unplaced"/>
</dbReference>
<accession>A0A1S3JAC1</accession>
<proteinExistence type="predicted"/>
<dbReference type="KEGG" id="lak:106171377"/>
<dbReference type="AlphaFoldDB" id="A0A1S3JAC1"/>
<dbReference type="InterPro" id="IPR018378">
    <property type="entry name" value="C-type_lectin_CS"/>
</dbReference>